<dbReference type="EMBL" id="JAGMUU010000001">
    <property type="protein sequence ID" value="KAH7162612.1"/>
    <property type="molecule type" value="Genomic_DNA"/>
</dbReference>
<organism evidence="2 3">
    <name type="scientific">Dactylonectria estremocensis</name>
    <dbReference type="NCBI Taxonomy" id="1079267"/>
    <lineage>
        <taxon>Eukaryota</taxon>
        <taxon>Fungi</taxon>
        <taxon>Dikarya</taxon>
        <taxon>Ascomycota</taxon>
        <taxon>Pezizomycotina</taxon>
        <taxon>Sordariomycetes</taxon>
        <taxon>Hypocreomycetidae</taxon>
        <taxon>Hypocreales</taxon>
        <taxon>Nectriaceae</taxon>
        <taxon>Dactylonectria</taxon>
    </lineage>
</organism>
<evidence type="ECO:0008006" key="4">
    <source>
        <dbReference type="Google" id="ProtNLM"/>
    </source>
</evidence>
<sequence length="135" mass="14819">MTSQRPSFPTVLALLSALYEAIPSCCFPFPFDTYRLLGLAFAPTGRVRLHDSKWGPGFRRRILMAERDEASFRCARLCQIVFPSIPQPLNVKVLGAQAISICCCGLCCNAFQPATACGWNTSETHPQPPHCVSTA</sequence>
<feature type="chain" id="PRO_5040343602" description="Secreted protein" evidence="1">
    <location>
        <begin position="22"/>
        <end position="135"/>
    </location>
</feature>
<accession>A0A9P9FIR1</accession>
<proteinExistence type="predicted"/>
<evidence type="ECO:0000313" key="2">
    <source>
        <dbReference type="EMBL" id="KAH7162612.1"/>
    </source>
</evidence>
<protein>
    <recommendedName>
        <fullName evidence="4">Secreted protein</fullName>
    </recommendedName>
</protein>
<gene>
    <name evidence="2" type="ORF">B0J13DRAFT_14768</name>
</gene>
<keyword evidence="1" id="KW-0732">Signal</keyword>
<dbReference type="AlphaFoldDB" id="A0A9P9FIR1"/>
<feature type="signal peptide" evidence="1">
    <location>
        <begin position="1"/>
        <end position="21"/>
    </location>
</feature>
<dbReference type="Proteomes" id="UP000717696">
    <property type="component" value="Unassembled WGS sequence"/>
</dbReference>
<name>A0A9P9FIR1_9HYPO</name>
<reference evidence="2" key="1">
    <citation type="journal article" date="2021" name="Nat. Commun.">
        <title>Genetic determinants of endophytism in the Arabidopsis root mycobiome.</title>
        <authorList>
            <person name="Mesny F."/>
            <person name="Miyauchi S."/>
            <person name="Thiergart T."/>
            <person name="Pickel B."/>
            <person name="Atanasova L."/>
            <person name="Karlsson M."/>
            <person name="Huettel B."/>
            <person name="Barry K.W."/>
            <person name="Haridas S."/>
            <person name="Chen C."/>
            <person name="Bauer D."/>
            <person name="Andreopoulos W."/>
            <person name="Pangilinan J."/>
            <person name="LaButti K."/>
            <person name="Riley R."/>
            <person name="Lipzen A."/>
            <person name="Clum A."/>
            <person name="Drula E."/>
            <person name="Henrissat B."/>
            <person name="Kohler A."/>
            <person name="Grigoriev I.V."/>
            <person name="Martin F.M."/>
            <person name="Hacquard S."/>
        </authorList>
    </citation>
    <scope>NUCLEOTIDE SEQUENCE</scope>
    <source>
        <strain evidence="2">MPI-CAGE-AT-0021</strain>
    </source>
</reference>
<keyword evidence="3" id="KW-1185">Reference proteome</keyword>
<comment type="caution">
    <text evidence="2">The sequence shown here is derived from an EMBL/GenBank/DDBJ whole genome shotgun (WGS) entry which is preliminary data.</text>
</comment>
<evidence type="ECO:0000313" key="3">
    <source>
        <dbReference type="Proteomes" id="UP000717696"/>
    </source>
</evidence>
<evidence type="ECO:0000256" key="1">
    <source>
        <dbReference type="SAM" id="SignalP"/>
    </source>
</evidence>